<dbReference type="Proteomes" id="UP000178235">
    <property type="component" value="Unassembled WGS sequence"/>
</dbReference>
<dbReference type="SUPFAM" id="SSF55347">
    <property type="entry name" value="Glyceraldehyde-3-phosphate dehydrogenase-like, C-terminal domain"/>
    <property type="match status" value="1"/>
</dbReference>
<feature type="domain" description="Homoserine dehydrogenase catalytic" evidence="2">
    <location>
        <begin position="120"/>
        <end position="298"/>
    </location>
</feature>
<reference evidence="3 4" key="1">
    <citation type="journal article" date="2016" name="Nat. Commun.">
        <title>Thousands of microbial genomes shed light on interconnected biogeochemical processes in an aquifer system.</title>
        <authorList>
            <person name="Anantharaman K."/>
            <person name="Brown C.T."/>
            <person name="Hug L.A."/>
            <person name="Sharon I."/>
            <person name="Castelle C.J."/>
            <person name="Probst A.J."/>
            <person name="Thomas B.C."/>
            <person name="Singh A."/>
            <person name="Wilkins M.J."/>
            <person name="Karaoz U."/>
            <person name="Brodie E.L."/>
            <person name="Williams K.H."/>
            <person name="Hubbard S.S."/>
            <person name="Banfield J.F."/>
        </authorList>
    </citation>
    <scope>NUCLEOTIDE SEQUENCE [LARGE SCALE GENOMIC DNA]</scope>
</reference>
<organism evidence="3 4">
    <name type="scientific">Candidatus Nomurabacteria bacterium RIFCSPHIGHO2_01_FULL_42_15</name>
    <dbReference type="NCBI Taxonomy" id="1801742"/>
    <lineage>
        <taxon>Bacteria</taxon>
        <taxon>Candidatus Nomuraibacteriota</taxon>
    </lineage>
</organism>
<evidence type="ECO:0000313" key="4">
    <source>
        <dbReference type="Proteomes" id="UP000178235"/>
    </source>
</evidence>
<protein>
    <recommendedName>
        <fullName evidence="2">Homoserine dehydrogenase catalytic domain-containing protein</fullName>
    </recommendedName>
</protein>
<name>A0A1F6VG16_9BACT</name>
<gene>
    <name evidence="3" type="ORF">A2738_01795</name>
</gene>
<dbReference type="AlphaFoldDB" id="A0A1F6VG16"/>
<dbReference type="GO" id="GO:0016491">
    <property type="term" value="F:oxidoreductase activity"/>
    <property type="evidence" value="ECO:0007669"/>
    <property type="project" value="UniProtKB-KW"/>
</dbReference>
<dbReference type="Pfam" id="PF00742">
    <property type="entry name" value="Homoserine_dh"/>
    <property type="match status" value="1"/>
</dbReference>
<sequence>MKILDVGPGQIGNELALQAHGRGHTTSFFGRNDPKNTFRQRAEESDVVAITIPSEGGGDDEVFYALESLAAGKPVAIAAKCANAYQSEKIKPHLSQMGITTTAGGPSGMLNLILTPQLGLRKIVTIPNGTLCFMFSRTAEGVPWEQALEEATKEGLTEGGSGLEEVFRGETWDTILKTSGIGNLAGIFREPLIPDEFSTSILSKTEILRLLGAKKFRFIVRMVKQPRSKTYSCFPGFYVRKEGWDIIGEFAEPDQSEFLGNVPCGKQNTLITWNYAGRNQITGDGAGIKATASTLLGELEWLHANRKN</sequence>
<dbReference type="EMBL" id="MFTS01000003">
    <property type="protein sequence ID" value="OGI68593.1"/>
    <property type="molecule type" value="Genomic_DNA"/>
</dbReference>
<accession>A0A1F6VG16</accession>
<evidence type="ECO:0000256" key="1">
    <source>
        <dbReference type="ARBA" id="ARBA00023002"/>
    </source>
</evidence>
<comment type="caution">
    <text evidence="3">The sequence shown here is derived from an EMBL/GenBank/DDBJ whole genome shotgun (WGS) entry which is preliminary data.</text>
</comment>
<dbReference type="Gene3D" id="3.40.50.720">
    <property type="entry name" value="NAD(P)-binding Rossmann-like Domain"/>
    <property type="match status" value="1"/>
</dbReference>
<dbReference type="InterPro" id="IPR001342">
    <property type="entry name" value="HDH_cat"/>
</dbReference>
<dbReference type="Gene3D" id="3.30.360.10">
    <property type="entry name" value="Dihydrodipicolinate Reductase, domain 2"/>
    <property type="match status" value="1"/>
</dbReference>
<proteinExistence type="predicted"/>
<evidence type="ECO:0000259" key="2">
    <source>
        <dbReference type="Pfam" id="PF00742"/>
    </source>
</evidence>
<keyword evidence="1" id="KW-0560">Oxidoreductase</keyword>
<dbReference type="GO" id="GO:0006520">
    <property type="term" value="P:amino acid metabolic process"/>
    <property type="evidence" value="ECO:0007669"/>
    <property type="project" value="InterPro"/>
</dbReference>
<evidence type="ECO:0000313" key="3">
    <source>
        <dbReference type="EMBL" id="OGI68593.1"/>
    </source>
</evidence>